<dbReference type="SUPFAM" id="SSF52499">
    <property type="entry name" value="Isochorismatase-like hydrolases"/>
    <property type="match status" value="1"/>
</dbReference>
<keyword evidence="2" id="KW-0662">Pyridine nucleotide biosynthesis</keyword>
<sequence>MNATALLVVDVQNDFVEGGSLACAGGRELADRIAEYVARSDPGVLVVASRDDHEPHSTNGGHISPHPDFVDTWPPHCIDGTPGQDYAGAFAAARKDIEVLKGQGVPAYSAFEGTTTSGRTLEQTLRDAGVDQLDICGIATDHCVRASALDARRLGFAVRLLTGLCVGVAADTSRRALDELAQAGVELAE</sequence>
<evidence type="ECO:0000256" key="2">
    <source>
        <dbReference type="ARBA" id="ARBA00022642"/>
    </source>
</evidence>
<dbReference type="Pfam" id="PF00857">
    <property type="entry name" value="Isochorismatase"/>
    <property type="match status" value="1"/>
</dbReference>
<dbReference type="InterPro" id="IPR036380">
    <property type="entry name" value="Isochorismatase-like_sf"/>
</dbReference>
<dbReference type="OrthoDB" id="9791276at2"/>
<evidence type="ECO:0000256" key="3">
    <source>
        <dbReference type="ARBA" id="ARBA00022723"/>
    </source>
</evidence>
<accession>A0A1H9RMW5</accession>
<keyword evidence="4" id="KW-0378">Hydrolase</keyword>
<dbReference type="EC" id="3.5.1.19" evidence="6"/>
<name>A0A1H9RMW5_9ACTN</name>
<evidence type="ECO:0000313" key="9">
    <source>
        <dbReference type="EMBL" id="SER74062.1"/>
    </source>
</evidence>
<dbReference type="Gene3D" id="3.40.50.850">
    <property type="entry name" value="Isochorismatase-like"/>
    <property type="match status" value="1"/>
</dbReference>
<organism evidence="9 10">
    <name type="scientific">Propionibacterium cyclohexanicum</name>
    <dbReference type="NCBI Taxonomy" id="64702"/>
    <lineage>
        <taxon>Bacteria</taxon>
        <taxon>Bacillati</taxon>
        <taxon>Actinomycetota</taxon>
        <taxon>Actinomycetes</taxon>
        <taxon>Propionibacteriales</taxon>
        <taxon>Propionibacteriaceae</taxon>
        <taxon>Propionibacterium</taxon>
    </lineage>
</organism>
<dbReference type="RefSeq" id="WP_091968759.1">
    <property type="nucleotide sequence ID" value="NZ_FOGZ01000008.1"/>
</dbReference>
<reference evidence="10" key="1">
    <citation type="submission" date="2016-10" db="EMBL/GenBank/DDBJ databases">
        <authorList>
            <person name="Varghese N."/>
            <person name="Submissions S."/>
        </authorList>
    </citation>
    <scope>NUCLEOTIDE SEQUENCE [LARGE SCALE GENOMIC DNA]</scope>
    <source>
        <strain evidence="10">DSM 16859</strain>
    </source>
</reference>
<gene>
    <name evidence="9" type="ORF">SAMN05443377_10844</name>
</gene>
<dbReference type="EMBL" id="FOGZ01000008">
    <property type="protein sequence ID" value="SER74062.1"/>
    <property type="molecule type" value="Genomic_DNA"/>
</dbReference>
<protein>
    <recommendedName>
        <fullName evidence="6">nicotinamidase</fullName>
        <ecNumber evidence="6">3.5.1.19</ecNumber>
    </recommendedName>
    <alternativeName>
        <fullName evidence="7">Nicotinamide deamidase</fullName>
    </alternativeName>
</protein>
<comment type="similarity">
    <text evidence="1">Belongs to the isochorismatase family.</text>
</comment>
<dbReference type="Proteomes" id="UP000198815">
    <property type="component" value="Unassembled WGS sequence"/>
</dbReference>
<proteinExistence type="inferred from homology"/>
<evidence type="ECO:0000256" key="4">
    <source>
        <dbReference type="ARBA" id="ARBA00022801"/>
    </source>
</evidence>
<dbReference type="GO" id="GO:0019363">
    <property type="term" value="P:pyridine nucleotide biosynthetic process"/>
    <property type="evidence" value="ECO:0007669"/>
    <property type="project" value="UniProtKB-KW"/>
</dbReference>
<keyword evidence="3" id="KW-0479">Metal-binding</keyword>
<dbReference type="PANTHER" id="PTHR11080:SF2">
    <property type="entry name" value="LD05707P"/>
    <property type="match status" value="1"/>
</dbReference>
<comment type="pathway">
    <text evidence="5">Cofactor biosynthesis; nicotinate biosynthesis; nicotinate from nicotinamide: step 1/1.</text>
</comment>
<evidence type="ECO:0000259" key="8">
    <source>
        <dbReference type="Pfam" id="PF00857"/>
    </source>
</evidence>
<evidence type="ECO:0000256" key="6">
    <source>
        <dbReference type="ARBA" id="ARBA00039017"/>
    </source>
</evidence>
<dbReference type="GO" id="GO:0008936">
    <property type="term" value="F:nicotinamidase activity"/>
    <property type="evidence" value="ECO:0007669"/>
    <property type="project" value="UniProtKB-EC"/>
</dbReference>
<dbReference type="GO" id="GO:0046872">
    <property type="term" value="F:metal ion binding"/>
    <property type="evidence" value="ECO:0007669"/>
    <property type="project" value="UniProtKB-KW"/>
</dbReference>
<keyword evidence="10" id="KW-1185">Reference proteome</keyword>
<dbReference type="STRING" id="64702.SAMN05443377_10844"/>
<evidence type="ECO:0000256" key="5">
    <source>
        <dbReference type="ARBA" id="ARBA00037900"/>
    </source>
</evidence>
<evidence type="ECO:0000313" key="10">
    <source>
        <dbReference type="Proteomes" id="UP000198815"/>
    </source>
</evidence>
<feature type="domain" description="Isochorismatase-like" evidence="8">
    <location>
        <begin position="4"/>
        <end position="187"/>
    </location>
</feature>
<dbReference type="InterPro" id="IPR000868">
    <property type="entry name" value="Isochorismatase-like_dom"/>
</dbReference>
<dbReference type="InterPro" id="IPR052347">
    <property type="entry name" value="Isochorismatase_Nicotinamidase"/>
</dbReference>
<evidence type="ECO:0000256" key="1">
    <source>
        <dbReference type="ARBA" id="ARBA00006336"/>
    </source>
</evidence>
<dbReference type="AlphaFoldDB" id="A0A1H9RMW5"/>
<dbReference type="PANTHER" id="PTHR11080">
    <property type="entry name" value="PYRAZINAMIDASE/NICOTINAMIDASE"/>
    <property type="match status" value="1"/>
</dbReference>
<evidence type="ECO:0000256" key="7">
    <source>
        <dbReference type="ARBA" id="ARBA00043224"/>
    </source>
</evidence>